<evidence type="ECO:0000313" key="3">
    <source>
        <dbReference type="Proteomes" id="UP001501231"/>
    </source>
</evidence>
<comment type="caution">
    <text evidence="2">The sequence shown here is derived from an EMBL/GenBank/DDBJ whole genome shotgun (WGS) entry which is preliminary data.</text>
</comment>
<organism evidence="2 3">
    <name type="scientific">Actinomadura vinacea</name>
    <dbReference type="NCBI Taxonomy" id="115336"/>
    <lineage>
        <taxon>Bacteria</taxon>
        <taxon>Bacillati</taxon>
        <taxon>Actinomycetota</taxon>
        <taxon>Actinomycetes</taxon>
        <taxon>Streptosporangiales</taxon>
        <taxon>Thermomonosporaceae</taxon>
        <taxon>Actinomadura</taxon>
    </lineage>
</organism>
<feature type="region of interest" description="Disordered" evidence="1">
    <location>
        <begin position="46"/>
        <end position="91"/>
    </location>
</feature>
<gene>
    <name evidence="2" type="ORF">GCM10010191_29890</name>
</gene>
<reference evidence="2 3" key="1">
    <citation type="journal article" date="2019" name="Int. J. Syst. Evol. Microbiol.">
        <title>The Global Catalogue of Microorganisms (GCM) 10K type strain sequencing project: providing services to taxonomists for standard genome sequencing and annotation.</title>
        <authorList>
            <consortium name="The Broad Institute Genomics Platform"/>
            <consortium name="The Broad Institute Genome Sequencing Center for Infectious Disease"/>
            <person name="Wu L."/>
            <person name="Ma J."/>
        </authorList>
    </citation>
    <scope>NUCLEOTIDE SEQUENCE [LARGE SCALE GENOMIC DNA]</scope>
    <source>
        <strain evidence="2 3">JCM 3325</strain>
    </source>
</reference>
<keyword evidence="3" id="KW-1185">Reference proteome</keyword>
<accession>A0ABN3J0G2</accession>
<sequence>MATRTTSTDGPNAATVIAALHRGEKRLVFCDSLQLVEELGAALRRYDGRPSTDLPPGSTKTSCGMGACPAPTEEPVGGSPSGRNTPVKAIGHPDILDQSTKVLALRVSPGISPGALLIEHMWNGQHDAAPASADVTP</sequence>
<evidence type="ECO:0000313" key="2">
    <source>
        <dbReference type="EMBL" id="GAA2417338.1"/>
    </source>
</evidence>
<evidence type="ECO:0000256" key="1">
    <source>
        <dbReference type="SAM" id="MobiDB-lite"/>
    </source>
</evidence>
<dbReference type="EMBL" id="BAAARW010000011">
    <property type="protein sequence ID" value="GAA2417338.1"/>
    <property type="molecule type" value="Genomic_DNA"/>
</dbReference>
<dbReference type="Proteomes" id="UP001501231">
    <property type="component" value="Unassembled WGS sequence"/>
</dbReference>
<name>A0ABN3J0G2_9ACTN</name>
<proteinExistence type="predicted"/>
<protein>
    <submittedName>
        <fullName evidence="2">Uncharacterized protein</fullName>
    </submittedName>
</protein>